<proteinExistence type="predicted"/>
<keyword evidence="3" id="KW-1185">Reference proteome</keyword>
<dbReference type="PROSITE" id="PS00383">
    <property type="entry name" value="TYR_PHOSPHATASE_1"/>
    <property type="match status" value="1"/>
</dbReference>
<dbReference type="Gene3D" id="3.90.190.10">
    <property type="entry name" value="Protein tyrosine phosphatase superfamily"/>
    <property type="match status" value="1"/>
</dbReference>
<dbReference type="InterPro" id="IPR055214">
    <property type="entry name" value="PTP-NADK"/>
</dbReference>
<gene>
    <name evidence="2" type="ORF">AAGT95_05850</name>
</gene>
<dbReference type="EMBL" id="CP151919">
    <property type="protein sequence ID" value="XAD55494.1"/>
    <property type="molecule type" value="Genomic_DNA"/>
</dbReference>
<evidence type="ECO:0000259" key="1">
    <source>
        <dbReference type="PROSITE" id="PS50056"/>
    </source>
</evidence>
<dbReference type="PROSITE" id="PS50056">
    <property type="entry name" value="TYR_PHOSPHATASE_2"/>
    <property type="match status" value="1"/>
</dbReference>
<feature type="domain" description="Tyrosine specific protein phosphatases" evidence="1">
    <location>
        <begin position="85"/>
        <end position="141"/>
    </location>
</feature>
<dbReference type="InterPro" id="IPR000387">
    <property type="entry name" value="Tyr_Pase_dom"/>
</dbReference>
<sequence>MMNSIYKIEGLCDNQFAIMPHPQGGDFLEQSIEEIRLSGYDVVVSMLTSEEQAELELLAEGDVCQNKEILYLNFPIRDEVADSDTEVMQFIDSLALLQQEKRKIVFHCRGGVGRSSMMLSLLAARLGVEPENSFELITISRGEQAPETEFQGQWVARLSKS</sequence>
<organism evidence="2 3">
    <name type="scientific">Salinicola lusitanus</name>
    <dbReference type="NCBI Taxonomy" id="1949085"/>
    <lineage>
        <taxon>Bacteria</taxon>
        <taxon>Pseudomonadati</taxon>
        <taxon>Pseudomonadota</taxon>
        <taxon>Gammaproteobacteria</taxon>
        <taxon>Oceanospirillales</taxon>
        <taxon>Halomonadaceae</taxon>
        <taxon>Salinicola</taxon>
    </lineage>
</organism>
<reference evidence="2 3" key="1">
    <citation type="submission" date="2024-04" db="EMBL/GenBank/DDBJ databases">
        <title>Salinicola lusitanus LLJ914,a marine bacterium isolated from the Okinawa Trough.</title>
        <authorList>
            <person name="Li J."/>
        </authorList>
    </citation>
    <scope>NUCLEOTIDE SEQUENCE [LARGE SCALE GENOMIC DNA]</scope>
    <source>
        <strain evidence="2 3">LLJ914</strain>
    </source>
</reference>
<evidence type="ECO:0000313" key="3">
    <source>
        <dbReference type="Proteomes" id="UP001453229"/>
    </source>
</evidence>
<accession>A0ABZ3CWG6</accession>
<dbReference type="SUPFAM" id="SSF52799">
    <property type="entry name" value="(Phosphotyrosine protein) phosphatases II"/>
    <property type="match status" value="1"/>
</dbReference>
<dbReference type="Pfam" id="PF22741">
    <property type="entry name" value="PTP-NADK"/>
    <property type="match status" value="1"/>
</dbReference>
<dbReference type="InterPro" id="IPR016130">
    <property type="entry name" value="Tyr_Pase_AS"/>
</dbReference>
<dbReference type="RefSeq" id="WP_342595846.1">
    <property type="nucleotide sequence ID" value="NZ_CP151919.1"/>
</dbReference>
<dbReference type="Proteomes" id="UP001453229">
    <property type="component" value="Chromosome"/>
</dbReference>
<evidence type="ECO:0000313" key="2">
    <source>
        <dbReference type="EMBL" id="XAD55494.1"/>
    </source>
</evidence>
<dbReference type="InterPro" id="IPR029021">
    <property type="entry name" value="Prot-tyrosine_phosphatase-like"/>
</dbReference>
<name>A0ABZ3CWG6_9GAMM</name>
<protein>
    <recommendedName>
        <fullName evidence="1">Tyrosine specific protein phosphatases domain-containing protein</fullName>
    </recommendedName>
</protein>